<dbReference type="InterPro" id="IPR018946">
    <property type="entry name" value="PhoD-like_MPP"/>
</dbReference>
<dbReference type="KEGG" id="knv:Pan216_23790"/>
<dbReference type="OrthoDB" id="9761852at2"/>
<proteinExistence type="predicted"/>
<evidence type="ECO:0000259" key="1">
    <source>
        <dbReference type="Pfam" id="PF09423"/>
    </source>
</evidence>
<reference evidence="2 3" key="1">
    <citation type="submission" date="2019-02" db="EMBL/GenBank/DDBJ databases">
        <title>Deep-cultivation of Planctomycetes and their phenomic and genomic characterization uncovers novel biology.</title>
        <authorList>
            <person name="Wiegand S."/>
            <person name="Jogler M."/>
            <person name="Boedeker C."/>
            <person name="Pinto D."/>
            <person name="Vollmers J."/>
            <person name="Rivas-Marin E."/>
            <person name="Kohn T."/>
            <person name="Peeters S.H."/>
            <person name="Heuer A."/>
            <person name="Rast P."/>
            <person name="Oberbeckmann S."/>
            <person name="Bunk B."/>
            <person name="Jeske O."/>
            <person name="Meyerdierks A."/>
            <person name="Storesund J.E."/>
            <person name="Kallscheuer N."/>
            <person name="Luecker S."/>
            <person name="Lage O.M."/>
            <person name="Pohl T."/>
            <person name="Merkel B.J."/>
            <person name="Hornburger P."/>
            <person name="Mueller R.-W."/>
            <person name="Bruemmer F."/>
            <person name="Labrenz M."/>
            <person name="Spormann A.M."/>
            <person name="Op den Camp H."/>
            <person name="Overmann J."/>
            <person name="Amann R."/>
            <person name="Jetten M.S.M."/>
            <person name="Mascher T."/>
            <person name="Medema M.H."/>
            <person name="Devos D.P."/>
            <person name="Kaster A.-K."/>
            <person name="Ovreas L."/>
            <person name="Rohde M."/>
            <person name="Galperin M.Y."/>
            <person name="Jogler C."/>
        </authorList>
    </citation>
    <scope>NUCLEOTIDE SEQUENCE [LARGE SCALE GENOMIC DNA]</scope>
    <source>
        <strain evidence="2 3">Pan216</strain>
    </source>
</reference>
<dbReference type="PANTHER" id="PTHR43606:SF2">
    <property type="entry name" value="ALKALINE PHOSPHATASE FAMILY PROTEIN (AFU_ORTHOLOGUE AFUA_5G03860)"/>
    <property type="match status" value="1"/>
</dbReference>
<dbReference type="InterPro" id="IPR038607">
    <property type="entry name" value="PhoD-like_sf"/>
</dbReference>
<dbReference type="InterPro" id="IPR029052">
    <property type="entry name" value="Metallo-depent_PP-like"/>
</dbReference>
<gene>
    <name evidence="2" type="ORF">Pan216_23790</name>
</gene>
<accession>A0A518B3F2</accession>
<dbReference type="InterPro" id="IPR052900">
    <property type="entry name" value="Phospholipid_Metab_Enz"/>
</dbReference>
<organism evidence="2 3">
    <name type="scientific">Kolteria novifilia</name>
    <dbReference type="NCBI Taxonomy" id="2527975"/>
    <lineage>
        <taxon>Bacteria</taxon>
        <taxon>Pseudomonadati</taxon>
        <taxon>Planctomycetota</taxon>
        <taxon>Planctomycetia</taxon>
        <taxon>Kolteriales</taxon>
        <taxon>Kolteriaceae</taxon>
        <taxon>Kolteria</taxon>
    </lineage>
</organism>
<dbReference type="Pfam" id="PF09423">
    <property type="entry name" value="PhoD"/>
    <property type="match status" value="1"/>
</dbReference>
<keyword evidence="3" id="KW-1185">Reference proteome</keyword>
<evidence type="ECO:0000313" key="3">
    <source>
        <dbReference type="Proteomes" id="UP000317093"/>
    </source>
</evidence>
<dbReference type="Proteomes" id="UP000317093">
    <property type="component" value="Chromosome"/>
</dbReference>
<dbReference type="RefSeq" id="WP_145258100.1">
    <property type="nucleotide sequence ID" value="NZ_CP036279.1"/>
</dbReference>
<protein>
    <submittedName>
        <fullName evidence="2">PhoD-like phosphatase</fullName>
    </submittedName>
</protein>
<name>A0A518B3F2_9BACT</name>
<feature type="domain" description="PhoD-like phosphatase metallophosphatase" evidence="1">
    <location>
        <begin position="362"/>
        <end position="661"/>
    </location>
</feature>
<dbReference type="SUPFAM" id="SSF56300">
    <property type="entry name" value="Metallo-dependent phosphatases"/>
    <property type="match status" value="1"/>
</dbReference>
<sequence>MLSRRLALKVMGLGSALLTYVRPGVAAPTDRAADSAQGQASPVGRWDRTHDRVFLGEDFWANPMEDWRIVDGAAECQTAGGNRNINLLTHQLTNPDGKLEMSVNVSQVERKRIDGGVGFRVGIRSDINEYRSNSFAKSGINAGLIDGELLLAGRRQRVNGLGKPTDVTLRLTGEPKGNAYGLTLVATDEKGKELGRLSQVVPKQRVLGNVALVNNFDPKLGKAQGARYRFRDWRIGGDALSVAPNQRFGPILWSMYTLSDSRGEEGFVLKMSALTGPLGKEDNKNVELLIEKDGQWTSLGTAPLDTDAWTATFRIPRWDEKEATPFKLVYREKLSDGTEHVSERAGTIRANPSGRPLRLGALTCQNDYGFPYEPVATNVMKLDPDLLYFSGDQLYENHGGYGLIREPAEPAILNYLRKFYQFGWAFGEAMRSCPTVCIPDDHDVFQGNIWGEGGAAMVDGDTSSRGGYREPVRMVNVVHKTCAGHHPDYYDPTPAQRDMSVYYGDMVYGDVGFAILGDRQFKSGPEHVETGSGRADHVFDPDFDTAVLDKPGLDLLGERQEEFLKAWADDWRGHAMKVLLSQTVFSGVATHHGKFDGYLKADLDSGSWPQTARNNAVRIITKGKPLHVNGDQHLTTLSQYGVDEQRDGCWSFCTPAIAAGYPRWWRPDECGMEHANRPKHGLDNTGEYVDGLGNKVYVYAVGNPEVGTKKNRYERAHQKGSGFGFVRIDPKEKTYTIESYRFLIDPTDGKASNQFPGWPVVLHQKENAGENLLG</sequence>
<dbReference type="AlphaFoldDB" id="A0A518B3F2"/>
<dbReference type="PANTHER" id="PTHR43606">
    <property type="entry name" value="PHOSPHATASE, PUTATIVE (AFU_ORTHOLOGUE AFUA_6G08710)-RELATED"/>
    <property type="match status" value="1"/>
</dbReference>
<dbReference type="EMBL" id="CP036279">
    <property type="protein sequence ID" value="QDU61518.1"/>
    <property type="molecule type" value="Genomic_DNA"/>
</dbReference>
<evidence type="ECO:0000313" key="2">
    <source>
        <dbReference type="EMBL" id="QDU61518.1"/>
    </source>
</evidence>
<dbReference type="Gene3D" id="3.60.21.70">
    <property type="entry name" value="PhoD-like phosphatase"/>
    <property type="match status" value="1"/>
</dbReference>